<evidence type="ECO:0000313" key="2">
    <source>
        <dbReference type="Proteomes" id="UP000053144"/>
    </source>
</evidence>
<accession>A0A0L9VL79</accession>
<reference evidence="2" key="1">
    <citation type="journal article" date="2015" name="Proc. Natl. Acad. Sci. U.S.A.">
        <title>Genome sequencing of adzuki bean (Vigna angularis) provides insight into high starch and low fat accumulation and domestication.</title>
        <authorList>
            <person name="Yang K."/>
            <person name="Tian Z."/>
            <person name="Chen C."/>
            <person name="Luo L."/>
            <person name="Zhao B."/>
            <person name="Wang Z."/>
            <person name="Yu L."/>
            <person name="Li Y."/>
            <person name="Sun Y."/>
            <person name="Li W."/>
            <person name="Chen Y."/>
            <person name="Li Y."/>
            <person name="Zhang Y."/>
            <person name="Ai D."/>
            <person name="Zhao J."/>
            <person name="Shang C."/>
            <person name="Ma Y."/>
            <person name="Wu B."/>
            <person name="Wang M."/>
            <person name="Gao L."/>
            <person name="Sun D."/>
            <person name="Zhang P."/>
            <person name="Guo F."/>
            <person name="Wang W."/>
            <person name="Li Y."/>
            <person name="Wang J."/>
            <person name="Varshney R.K."/>
            <person name="Wang J."/>
            <person name="Ling H.Q."/>
            <person name="Wan P."/>
        </authorList>
    </citation>
    <scope>NUCLEOTIDE SEQUENCE</scope>
    <source>
        <strain evidence="2">cv. Jingnong 6</strain>
    </source>
</reference>
<dbReference type="Proteomes" id="UP000053144">
    <property type="component" value="Chromosome 10"/>
</dbReference>
<dbReference type="Gramene" id="KOM55810">
    <property type="protein sequence ID" value="KOM55810"/>
    <property type="gene ID" value="LR48_Vigan10g170200"/>
</dbReference>
<gene>
    <name evidence="1" type="ORF">LR48_Vigan10g170200</name>
</gene>
<dbReference type="EMBL" id="CM003380">
    <property type="protein sequence ID" value="KOM55810.1"/>
    <property type="molecule type" value="Genomic_DNA"/>
</dbReference>
<proteinExistence type="predicted"/>
<protein>
    <submittedName>
        <fullName evidence="1">Uncharacterized protein</fullName>
    </submittedName>
</protein>
<name>A0A0L9VL79_PHAAN</name>
<evidence type="ECO:0000313" key="1">
    <source>
        <dbReference type="EMBL" id="KOM55810.1"/>
    </source>
</evidence>
<dbReference type="AlphaFoldDB" id="A0A0L9VL79"/>
<organism evidence="1 2">
    <name type="scientific">Phaseolus angularis</name>
    <name type="common">Azuki bean</name>
    <name type="synonym">Vigna angularis</name>
    <dbReference type="NCBI Taxonomy" id="3914"/>
    <lineage>
        <taxon>Eukaryota</taxon>
        <taxon>Viridiplantae</taxon>
        <taxon>Streptophyta</taxon>
        <taxon>Embryophyta</taxon>
        <taxon>Tracheophyta</taxon>
        <taxon>Spermatophyta</taxon>
        <taxon>Magnoliopsida</taxon>
        <taxon>eudicotyledons</taxon>
        <taxon>Gunneridae</taxon>
        <taxon>Pentapetalae</taxon>
        <taxon>rosids</taxon>
        <taxon>fabids</taxon>
        <taxon>Fabales</taxon>
        <taxon>Fabaceae</taxon>
        <taxon>Papilionoideae</taxon>
        <taxon>50 kb inversion clade</taxon>
        <taxon>NPAAA clade</taxon>
        <taxon>indigoferoid/millettioid clade</taxon>
        <taxon>Phaseoleae</taxon>
        <taxon>Vigna</taxon>
    </lineage>
</organism>
<sequence length="138" mass="15667">MVRRNSGEKTPVDVNVITGVASGPNADVFRSYLEVLAHNRINILTPSFDHVSEVDQNIIWNNLLRVGHQRNDRTPWLSRAPNVNSFQRVARIFLPLQLDYLSTLAECMLLVLEKALEIILGVLCVRLHMHTTKNKNKG</sequence>